<protein>
    <recommendedName>
        <fullName evidence="2">DSBA-like thioredoxin domain-containing protein</fullName>
    </recommendedName>
</protein>
<feature type="region of interest" description="Disordered" evidence="1">
    <location>
        <begin position="165"/>
        <end position="189"/>
    </location>
</feature>
<feature type="region of interest" description="Disordered" evidence="1">
    <location>
        <begin position="1"/>
        <end position="126"/>
    </location>
</feature>
<feature type="compositionally biased region" description="Basic and acidic residues" evidence="1">
    <location>
        <begin position="30"/>
        <end position="51"/>
    </location>
</feature>
<evidence type="ECO:0000313" key="4">
    <source>
        <dbReference type="Proteomes" id="UP000437709"/>
    </source>
</evidence>
<organism evidence="3 4">
    <name type="scientific">Georgenia subflava</name>
    <dbReference type="NCBI Taxonomy" id="1622177"/>
    <lineage>
        <taxon>Bacteria</taxon>
        <taxon>Bacillati</taxon>
        <taxon>Actinomycetota</taxon>
        <taxon>Actinomycetes</taxon>
        <taxon>Micrococcales</taxon>
        <taxon>Bogoriellaceae</taxon>
        <taxon>Georgenia</taxon>
    </lineage>
</organism>
<sequence>MTPYRNRLGGRHHDHISRPHPHACARRTRPREVHAPDRGLRRGRHRGEPRTLCRRTSHRRGAQGGPGRRCAQPPGHRRRRRVEDSRSARARSPRTRPDRPPVAPLDDCGDHRRRRRRRGQHPVRLHRVARHRDRCAALRHAHDHRIGVRRDRVTSTDVGRRVRTAAGGRSGDRAPAAVPRARRSPDPGTVGLVTAEPAAALEVHAWLDVACPWCWIAKRRFEAAVAEYGGAVDLTYHSFELAPDLPADHVGQQVDYLRRQYPGRSDRELEQMMRLVTTTGAQLGLEYHFDRVRHTSTFRAHQLLHHARAQGRQSEVLDALFRAYFAQGQDVRDLELLAGVAANAGLDRAQAREAVASGRHADAVRADRELARTYGVTRIPTYVVAGQPPIHGAKKPRFFVDALHRAAEEAELDQGLGA</sequence>
<dbReference type="Gene3D" id="3.40.30.10">
    <property type="entry name" value="Glutaredoxin"/>
    <property type="match status" value="1"/>
</dbReference>
<proteinExistence type="predicted"/>
<dbReference type="AlphaFoldDB" id="A0A6N7EBY9"/>
<dbReference type="SUPFAM" id="SSF52833">
    <property type="entry name" value="Thioredoxin-like"/>
    <property type="match status" value="1"/>
</dbReference>
<dbReference type="PANTHER" id="PTHR13887:SF41">
    <property type="entry name" value="THIOREDOXIN SUPERFAMILY PROTEIN"/>
    <property type="match status" value="1"/>
</dbReference>
<comment type="caution">
    <text evidence="3">The sequence shown here is derived from an EMBL/GenBank/DDBJ whole genome shotgun (WGS) entry which is preliminary data.</text>
</comment>
<name>A0A6N7EBY9_9MICO</name>
<dbReference type="InterPro" id="IPR036249">
    <property type="entry name" value="Thioredoxin-like_sf"/>
</dbReference>
<feature type="compositionally biased region" description="Basic residues" evidence="1">
    <location>
        <begin position="8"/>
        <end position="29"/>
    </location>
</feature>
<dbReference type="Proteomes" id="UP000437709">
    <property type="component" value="Unassembled WGS sequence"/>
</dbReference>
<reference evidence="3 4" key="1">
    <citation type="submission" date="2019-10" db="EMBL/GenBank/DDBJ databases">
        <title>Georgenia wutianyii sp. nov. and Georgenia yuyongxinii sp. nov. isolated from plateau pika (Ochotona curzoniae) in the Qinghai-Tibet plateau of China.</title>
        <authorList>
            <person name="Tian Z."/>
        </authorList>
    </citation>
    <scope>NUCLEOTIDE SEQUENCE [LARGE SCALE GENOMIC DNA]</scope>
    <source>
        <strain evidence="3 4">JCM 19765</strain>
    </source>
</reference>
<accession>A0A6N7EBY9</accession>
<dbReference type="Pfam" id="PF01323">
    <property type="entry name" value="DSBA"/>
    <property type="match status" value="1"/>
</dbReference>
<evidence type="ECO:0000259" key="2">
    <source>
        <dbReference type="Pfam" id="PF01323"/>
    </source>
</evidence>
<gene>
    <name evidence="3" type="ORF">GB881_00950</name>
</gene>
<dbReference type="OrthoDB" id="9799122at2"/>
<evidence type="ECO:0000313" key="3">
    <source>
        <dbReference type="EMBL" id="MPV35629.1"/>
    </source>
</evidence>
<dbReference type="InterPro" id="IPR001853">
    <property type="entry name" value="DSBA-like_thioredoxin_dom"/>
</dbReference>
<dbReference type="PANTHER" id="PTHR13887">
    <property type="entry name" value="GLUTATHIONE S-TRANSFERASE KAPPA"/>
    <property type="match status" value="1"/>
</dbReference>
<dbReference type="EMBL" id="WHPC01000002">
    <property type="protein sequence ID" value="MPV35629.1"/>
    <property type="molecule type" value="Genomic_DNA"/>
</dbReference>
<dbReference type="CDD" id="cd03024">
    <property type="entry name" value="DsbA_FrnE"/>
    <property type="match status" value="1"/>
</dbReference>
<feature type="compositionally biased region" description="Basic residues" evidence="1">
    <location>
        <begin position="111"/>
        <end position="126"/>
    </location>
</feature>
<keyword evidence="4" id="KW-1185">Reference proteome</keyword>
<evidence type="ECO:0000256" key="1">
    <source>
        <dbReference type="SAM" id="MobiDB-lite"/>
    </source>
</evidence>
<feature type="domain" description="DSBA-like thioredoxin" evidence="2">
    <location>
        <begin position="203"/>
        <end position="403"/>
    </location>
</feature>
<feature type="compositionally biased region" description="Basic residues" evidence="1">
    <location>
        <begin position="52"/>
        <end position="61"/>
    </location>
</feature>
<dbReference type="GO" id="GO:0016491">
    <property type="term" value="F:oxidoreductase activity"/>
    <property type="evidence" value="ECO:0007669"/>
    <property type="project" value="InterPro"/>
</dbReference>